<comment type="caution">
    <text evidence="2">The sequence shown here is derived from an EMBL/GenBank/DDBJ whole genome shotgun (WGS) entry which is preliminary data.</text>
</comment>
<keyword evidence="3" id="KW-1185">Reference proteome</keyword>
<gene>
    <name evidence="2" type="ORF">Golax_018194</name>
</gene>
<sequence>MDHEICDEGNLANRSTKKVCIRAMEGVLDMIMDPIRATGKPLSWKDRPLGTRLRADVRTKTMNNVDGKDDFELSETDIVRSSINGVPSIHFFEQKPSRSFRLMDVESDYLEKFQSMEDFEKVLSPGPWIVYGKYLTVQPWIEDFSTSQHYPSTVMAWIRLRGLLGHMYKQRILWEIGGMIGRSLRVGLDMRLGAMRCV</sequence>
<evidence type="ECO:0000259" key="1">
    <source>
        <dbReference type="Pfam" id="PF14111"/>
    </source>
</evidence>
<dbReference type="InterPro" id="IPR025558">
    <property type="entry name" value="DUF4283"/>
</dbReference>
<dbReference type="InterPro" id="IPR040256">
    <property type="entry name" value="At4g02000-like"/>
</dbReference>
<dbReference type="EMBL" id="JABEZV010000002">
    <property type="protein sequence ID" value="MBA0706053.1"/>
    <property type="molecule type" value="Genomic_DNA"/>
</dbReference>
<protein>
    <recommendedName>
        <fullName evidence="1">DUF4283 domain-containing protein</fullName>
    </recommendedName>
</protein>
<name>A0A7J8Z2L7_9ROSI</name>
<proteinExistence type="predicted"/>
<evidence type="ECO:0000313" key="2">
    <source>
        <dbReference type="EMBL" id="MBA0706053.1"/>
    </source>
</evidence>
<dbReference type="Proteomes" id="UP000593574">
    <property type="component" value="Unassembled WGS sequence"/>
</dbReference>
<evidence type="ECO:0000313" key="3">
    <source>
        <dbReference type="Proteomes" id="UP000593574"/>
    </source>
</evidence>
<feature type="domain" description="DUF4283" evidence="1">
    <location>
        <begin position="109"/>
        <end position="147"/>
    </location>
</feature>
<organism evidence="2 3">
    <name type="scientific">Gossypium laxum</name>
    <dbReference type="NCBI Taxonomy" id="34288"/>
    <lineage>
        <taxon>Eukaryota</taxon>
        <taxon>Viridiplantae</taxon>
        <taxon>Streptophyta</taxon>
        <taxon>Embryophyta</taxon>
        <taxon>Tracheophyta</taxon>
        <taxon>Spermatophyta</taxon>
        <taxon>Magnoliopsida</taxon>
        <taxon>eudicotyledons</taxon>
        <taxon>Gunneridae</taxon>
        <taxon>Pentapetalae</taxon>
        <taxon>rosids</taxon>
        <taxon>malvids</taxon>
        <taxon>Malvales</taxon>
        <taxon>Malvaceae</taxon>
        <taxon>Malvoideae</taxon>
        <taxon>Gossypium</taxon>
    </lineage>
</organism>
<reference evidence="2 3" key="1">
    <citation type="journal article" date="2019" name="Genome Biol. Evol.">
        <title>Insights into the evolution of the New World diploid cottons (Gossypium, subgenus Houzingenia) based on genome sequencing.</title>
        <authorList>
            <person name="Grover C.E."/>
            <person name="Arick M.A. 2nd"/>
            <person name="Thrash A."/>
            <person name="Conover J.L."/>
            <person name="Sanders W.S."/>
            <person name="Peterson D.G."/>
            <person name="Frelichowski J.E."/>
            <person name="Scheffler J.A."/>
            <person name="Scheffler B.E."/>
            <person name="Wendel J.F."/>
        </authorList>
    </citation>
    <scope>NUCLEOTIDE SEQUENCE [LARGE SCALE GENOMIC DNA]</scope>
    <source>
        <strain evidence="2">4</strain>
        <tissue evidence="2">Leaf</tissue>
    </source>
</reference>
<dbReference type="AlphaFoldDB" id="A0A7J8Z2L7"/>
<dbReference type="PANTHER" id="PTHR31286">
    <property type="entry name" value="GLYCINE-RICH CELL WALL STRUCTURAL PROTEIN 1.8-LIKE"/>
    <property type="match status" value="1"/>
</dbReference>
<dbReference type="Pfam" id="PF14111">
    <property type="entry name" value="DUF4283"/>
    <property type="match status" value="1"/>
</dbReference>
<dbReference type="PANTHER" id="PTHR31286:SF173">
    <property type="entry name" value="DUF4283 DOMAIN-CONTAINING PROTEIN"/>
    <property type="match status" value="1"/>
</dbReference>
<accession>A0A7J8Z2L7</accession>